<reference evidence="2 3" key="1">
    <citation type="submission" date="2023-10" db="EMBL/GenBank/DDBJ databases">
        <title>Surface-active antibiotics is a multifunctional adaptation for post-fire microbes.</title>
        <authorList>
            <person name="Liu M.D."/>
            <person name="Du Y."/>
            <person name="Koupaei S.K."/>
            <person name="Kim N.R."/>
            <person name="Zhang W."/>
            <person name="Traxler M.F."/>
        </authorList>
    </citation>
    <scope>NUCLEOTIDE SEQUENCE [LARGE SCALE GENOMIC DNA]</scope>
    <source>
        <strain evidence="2 3">F3</strain>
    </source>
</reference>
<dbReference type="Proteomes" id="UP001302652">
    <property type="component" value="Chromosome 3"/>
</dbReference>
<dbReference type="EMBL" id="CP136511">
    <property type="protein sequence ID" value="WOD14155.1"/>
    <property type="molecule type" value="Genomic_DNA"/>
</dbReference>
<protein>
    <submittedName>
        <fullName evidence="2">RES domain-containing protein</fullName>
    </submittedName>
</protein>
<dbReference type="Pfam" id="PF08808">
    <property type="entry name" value="RES"/>
    <property type="match status" value="1"/>
</dbReference>
<evidence type="ECO:0000313" key="2">
    <source>
        <dbReference type="EMBL" id="WOD14155.1"/>
    </source>
</evidence>
<dbReference type="InterPro" id="IPR014914">
    <property type="entry name" value="RES_dom"/>
</dbReference>
<dbReference type="RefSeq" id="WP_317015952.1">
    <property type="nucleotide sequence ID" value="NZ_CP136511.1"/>
</dbReference>
<feature type="domain" description="RES" evidence="1">
    <location>
        <begin position="51"/>
        <end position="193"/>
    </location>
</feature>
<accession>A0ABZ0EA83</accession>
<organism evidence="2 3">
    <name type="scientific">Paraburkholderia kirstenboschensis</name>
    <dbReference type="NCBI Taxonomy" id="1245436"/>
    <lineage>
        <taxon>Bacteria</taxon>
        <taxon>Pseudomonadati</taxon>
        <taxon>Pseudomonadota</taxon>
        <taxon>Betaproteobacteria</taxon>
        <taxon>Burkholderiales</taxon>
        <taxon>Burkholderiaceae</taxon>
        <taxon>Paraburkholderia</taxon>
    </lineage>
</organism>
<keyword evidence="3" id="KW-1185">Reference proteome</keyword>
<proteinExistence type="predicted"/>
<name>A0ABZ0EA83_9BURK</name>
<sequence>MTTTLGASQGADCPLPPNDFADAAIPVYELNLSVTDLYRVHRRVHDPIFYNRRSTSTTVFRFDASNDEYGVLYASPSFDACMAETIMRDRYQGVNVGEQHMIDESAITSRAVAVLGVETARPLRLADLTRPLWQYGFDARVLTVADYTAPNLWSRAIHDNHQQLDGIYFRSRYANEISVAVFSDRARLAPRGASIPLRRHPGLEGFLDRFQIGIADPGGVNWRAGES</sequence>
<evidence type="ECO:0000259" key="1">
    <source>
        <dbReference type="SMART" id="SM00953"/>
    </source>
</evidence>
<evidence type="ECO:0000313" key="3">
    <source>
        <dbReference type="Proteomes" id="UP001302652"/>
    </source>
</evidence>
<dbReference type="SMART" id="SM00953">
    <property type="entry name" value="RES"/>
    <property type="match status" value="1"/>
</dbReference>
<gene>
    <name evidence="2" type="ORF">RW095_01120</name>
</gene>